<feature type="domain" description="EGF-like" evidence="13">
    <location>
        <begin position="1562"/>
        <end position="1599"/>
    </location>
</feature>
<feature type="disulfide bond" evidence="8">
    <location>
        <begin position="458"/>
        <end position="467"/>
    </location>
</feature>
<dbReference type="InterPro" id="IPR001774">
    <property type="entry name" value="DSL"/>
</dbReference>
<feature type="domain" description="EGF-like" evidence="13">
    <location>
        <begin position="1063"/>
        <end position="1099"/>
    </location>
</feature>
<feature type="domain" description="EGF-like" evidence="13">
    <location>
        <begin position="2573"/>
        <end position="2609"/>
    </location>
</feature>
<reference evidence="15" key="1">
    <citation type="submission" date="2021-02" db="EMBL/GenBank/DDBJ databases">
        <authorList>
            <person name="Nowell W R."/>
        </authorList>
    </citation>
    <scope>NUCLEOTIDE SEQUENCE</scope>
</reference>
<feature type="disulfide bond" evidence="8">
    <location>
        <begin position="1703"/>
        <end position="1712"/>
    </location>
</feature>
<feature type="disulfide bond" evidence="9">
    <location>
        <begin position="238"/>
        <end position="247"/>
    </location>
</feature>
<feature type="domain" description="EGF-like" evidence="13">
    <location>
        <begin position="547"/>
        <end position="586"/>
    </location>
</feature>
<dbReference type="InterPro" id="IPR018097">
    <property type="entry name" value="EGF_Ca-bd_CS"/>
</dbReference>
<comment type="caution">
    <text evidence="15">The sequence shown here is derived from an EMBL/GenBank/DDBJ whole genome shotgun (WGS) entry which is preliminary data.</text>
</comment>
<dbReference type="PANTHER" id="PTHR12916:SF4">
    <property type="entry name" value="UNINFLATABLE, ISOFORM C"/>
    <property type="match status" value="1"/>
</dbReference>
<keyword evidence="10 11" id="KW-1133">Transmembrane helix</keyword>
<dbReference type="Proteomes" id="UP000663864">
    <property type="component" value="Unassembled WGS sequence"/>
</dbReference>
<feature type="disulfide bond" evidence="8">
    <location>
        <begin position="1203"/>
        <end position="1212"/>
    </location>
</feature>
<dbReference type="PANTHER" id="PTHR12916">
    <property type="entry name" value="CYTOCHROME C OXIDASE POLYPEPTIDE VIC-2"/>
    <property type="match status" value="1"/>
</dbReference>
<dbReference type="SUPFAM" id="SSF57184">
    <property type="entry name" value="Growth factor receptor domain"/>
    <property type="match status" value="4"/>
</dbReference>
<feature type="domain" description="EGF-like" evidence="13">
    <location>
        <begin position="2689"/>
        <end position="2725"/>
    </location>
</feature>
<feature type="disulfide bond" evidence="8">
    <location>
        <begin position="1818"/>
        <end position="1827"/>
    </location>
</feature>
<dbReference type="PROSITE" id="PS01186">
    <property type="entry name" value="EGF_2"/>
    <property type="match status" value="39"/>
</dbReference>
<dbReference type="PROSITE" id="PS51051">
    <property type="entry name" value="DSL"/>
    <property type="match status" value="1"/>
</dbReference>
<feature type="disulfide bond" evidence="8">
    <location>
        <begin position="953"/>
        <end position="970"/>
    </location>
</feature>
<dbReference type="FunFam" id="2.10.25.10:FF:000610">
    <property type="entry name" value="protein HEG homolog 1 isoform X1"/>
    <property type="match status" value="1"/>
</dbReference>
<name>A0A813TGT0_9BILA</name>
<sequence>MYNIYLSTINILFILLLFNNRQIDCQQSPSVLLVDVTQFDIINNIAIAGQCCDGSIPSGNCSSILSCNLYTIVCLDFVYSGLQTNWTFCPLGSKSFRVTINNTNSLNFHLISNAAIFLPLQFPLALISDNTISIKIFIFYDYMSTGNFTLINQNALLSRFNTTFRIDSSYPSASSGTFQRQTLLDVSRNTPYMNTLSVGLMTYCQATYYGQQCSVRCISNYDCTSSYTCDTITGTKICSPGWYGTECTFRNQSYIQPICSSTALTCNNGGFCQVFNNTNQSTCCCPLGFTGLNCQYLSTCIFNITCLNGGLCNPAYDPLSRSYYYICSCPTGYTGLYCQERQQCPPTFYGANCTIQCHAPNSCSEGHFSCNTEGGKICLPGWSPISTCLIKNLPSYLDPECSVSTGCLNGGSCFNGSCCCLSTYTGRLCETPINPCAINPCQHNGLCSPTSTGYQCQCSSYYTGQLCEITLNPCDYSPCRNGGQCHLTGNITFYCTCLTGYTGQFCDIQVNYCSSQPCLNNGVCINTMTGFSCVCSPIYTGPTCSIVINPCLSQPCITNNTLNCINNNNLTYTCYCRTGFTGSMCEQTMNSCSLIPSPCKNGGTCINTINGYSCQCNGLYQGSDCSIPIDPCSSNPCIASNSISCQITTTNGTNYSYSCTCQPGYTGSRCETVLNPCDSRPCSFGTCVVSSLTWTCICQPGWTGIQCKDSINECLSNPCLNAGVCIDGINEYRCICLTGYTGTNCQLSMNSCSSNPCQNNGTCVNNIVSISCLCPPGWTGIFCETDINECTSTLICHPNATCINTIGSYRCVCPIWLTGLNCYTTIDLCASFPCQNNGVCIYNYGGILTCRCQSGFTGVYCEINIDDCQPTSCYNNGTCIDQINSFLCLCPSGYTGLRCETIISQCMSLPCLNGGTCRDSYGNTSTTYICICPPLYTGIRCEQILNPCANYPCIHGTCIVNSTIIPPYICQCTSGYTGQNCDIPIDHCLSSPCGLYGTCTNLISSYSCCCAPGYTGLQCTQLINYCLTNPCSNEGVQQCTSTTATSFTCLCKSGYTGRYCEININECLSQPCLNGGICVDLVNGYQCLCPSIYGETNCGRLQEQCTGIECLNNGRCIQNGTKFICSCTSGYHGDNCELIINYCQSQPCQNGGICLNTELGPQCTCPNGITGLFCETIIDQCQSETCQNNGTCQSLINRYICLCPNGFMGERCEIERNECEPVNPCLNSGRCIDQLNSFSCICIPGFTGFYCEIQIDQCQSNQCLNGGICRTLINNYKCDCPQGYSGTTCSSLINYCLSNPCLHNGLCVPLLNGYRCICLDDYIGLNCENQSNECLSNPCLNNGTCVDQIWNYTCQCLPEYTGSNCHMLMDYCLSSPCVNGICQNKLNGYDCICSSSYTGIHCEIQINKCTSNPCVSNATCIDGIDHFICLCPPWYSGLTCSEQINPCLNSKACANNGSCLVNYNIEPYGYTCQCLPGFAGDMCEINIDDCITQPCRRGQCIDKVNGFICTCYAGSDGALCANDVNTCASTPCLNNGVCISLINAYQCQCPFGFQGTNCEQTISQPCSSSPCLNNGTCTIVSSAGFQCACSYGYTGPRCELTINACASNPCRFGTCQQILPGFYYCLCLPGYTDFNCQTDINECRSTPCLNNGICIDMINAFNCTCPNGYSGIQCQYGGYQCNSGPCLNNGTCVITSTGYQCQCLAGLTGNRCEIDINECTSSPCQNAGICLQPSLNSYQCLCPTGYSGTNCEIMLNPCLSIICLNNGTCIRTSSTTGICSCLSGYNGVLCQNQINNCLSAPCLNGTCITLVNSYQCYCFPGYTGQRCDSTINYCSSNPCLNNGTCINQINTYACQCSYGFQGTTCAIRIQACQSSPCLNGGICYDIGPGLLNCSCPASYHGSFCQLRDSFCTQMPCQNNGSCIETLNGYQCICREGYDGINCTNIIQPCLSKPCLNNGICSNLNNSLGYQCFCPIGYGGLRCELNINWCSSNPCQNQGTCVSQTTSFICLCPPMYTGVVCQTLINNCSSLNCGIGIPVITNPNNCTCICSSGYTGNLCQTPINLCQTTIGNLSYCIRGTCNYLGPGLANCTCPINYSGLRCDTRLSEGVCASCPCLYGQCRIIDQTNSYICDCYQGYTGQRCETSINLCLTTPCVYGQCILDAIYGYRCICLPGATGQNCSILINTCASRPCQNNGLCVQGLNTYQCICLPGYAGINCEILINQCTSLICLNNGTCINLPSTPSAICQCLPLFTGLQCQYPYAPCTSQPCQNLGSCISLNSSSYICLCPSGFTGTNCEISLHVCSSRPCLNGGTCIEPTSNYYICQCPWPFYGVNCQLACDPCSSYPCRGPLSQCISSPIYYNYTCVCAPGFNGTTCSIPYDPCISNPCRNMGTCIRTGPLTYSCACPAGYNGSYCEIQINPCSYYSCGNGTSMITSPINCQCQCPYPYYGTLCQINVCQANPCLIGNCIANGNYSYICNCPVGFQYIMGVCVDINECTTIPGICANNGRCLNSYGSYLCFCNSGFYGTNCEIYEPCRSLPCINNGTCVSTGNYPYWKCICPILYTGSRCEIIFLGCSSNPCRTGTCISLPNGGYQCLCPSLMTGINCDIPLLPCSSNPCLNNATCFTLSLTNYTCICPPLYTGLQCSIQILICSSNPCQGNSTCIVNPLTGVQTCQCPPERYGVYCEILSPCGSNPCIRGTCQNRNSTSFQCACEPGFTGNACEIPFDVCTSNPCMNGGTCRNLGDGFYTCTCPVGFTGSNCEIPLCVTGNCFNGGTCLIQNNTLRCQCPCGFTGSRCETPLDICSLTLCQNNGTRIVNITGCQCTCLCSSTFTGNLCQLPIIPVNRTYPGQIIIPIDRPGGSSWEIILQCIDQVWNSLNVLLACNSPFTIVSPTSFYPYCYQMNQQSSLVTQLNAIQDCSDKSAQLVWFQSIDEIQQQLIPALFVRGLTRDFWTSGIFNSILNRWQWLLSNNNTRIDIDSSILTQFGINPLGGQSLHYSFAELSNRRLISSSSSETYSTLCKISATRFLLNNQTRSIDLTSQQYGFQNQTQVIFYKFNYTIFSTIPTNTLIQQPTAAQYSTMCGAMGSPSTPVDPYIIDICGYFPSINDGNVQLLMQTISSYYTSHRITILSTQIYTAIPLNVEHYVTISGDLITRIRFIITSPSSIILGSNIEPLASINDILNTINYRIYQQCIPYISLNILLPLKLCIPFNEISLWTNLIANAVSAATGQLSVTVMLKGVQQGVTSTGQPANIAYFLITINGMTYNQTIDSNLASNPILISTITQTNNQLLCSNQTQIVPIQYSIQNFYVPCPIPQILQRQLNNALQRAGIYTINMTIFGVEEAVDNLGQIYRLPNIYIQHQNGTWLDSPLQLNNQLYQILISVQMQQLTTRVYILSKAYSYFYLNSLTTNDRDFLQRLILTLYNQQSSITSNNVKILLEDPYLNISSLITIQRVYAFIFYNDQELDGRYLSSLVLSPSQFMSPFYIQTPLTYVSNLIPANVVKQRDTQKITFTGKIGQTLAQTALTDYWQNPIRQGLTNTNVYIIQLQQYLIYSINQYYTTITYIVITSDGYTIPSACFNPSLLQPLNGLCDAPNNYVAQVPFSYTPSFIDLRGNYLKADLDQDNFQTLITSALQRTGISSTVSSILIEPRFGFDMSLVTRVYYMVVPNQIITQEQIQAQLNSIFSTMQPIKYDLYSSGQLSIARSDAHQYIGNVSLPLTTLIRQDIENYLTSFNRQYGIAKIVYAESLNANQTRFYLAFLNGTQVLTRCDFFLYYPGVTNIANGTGGFYSIYLERNVFVGQPNALANGLAQIWTNQNLGVPAGVLFVQLQNQIQYICSGGRKSVRVDYIVQSLSTNVVVNNLTPPPNSAFEQLYGQYVNTSRCISYQAHWLYLIEPRPSNDLIRSALENAWRQSNNNLQINISPEFYFDSSYLTINNQTLTRLTYTINLNGSDLSSLMVTQPLLNSILLSNIYTGIPYKKFSIYVDGNKINLTSPTTLSMINQALRTSWSLANSNLFSANDVSIPSINSALLNNGQTKIDYMIGLNSGDIGDYSQPSERSYTQIFNQTGLQTLVYTRYIPGYNNLMITNNNQTSNLPFYYRFGPIDGLAWWIILIIVIGILTIWLIICLICYICCRRRAERNSSSVVIHDVQHVSNNEPIYGTHPILYPLSKRKHSVSVIDLQDQPSTREFRRPKRTTRSVSPSNSFRYILPFNSQREQKTKNFEQTSLGNTQNVPITITKSPMYNNDYL</sequence>
<dbReference type="FunFam" id="2.10.25.10:FF:000143">
    <property type="entry name" value="Protein crumbs 1"/>
    <property type="match status" value="2"/>
</dbReference>
<feature type="domain" description="EGF-like" evidence="13">
    <location>
        <begin position="628"/>
        <end position="671"/>
    </location>
</feature>
<keyword evidence="1 10" id="KW-0217">Developmental protein</keyword>
<feature type="disulfide bond" evidence="8">
    <location>
        <begin position="2542"/>
        <end position="2559"/>
    </location>
</feature>
<dbReference type="GO" id="GO:0048667">
    <property type="term" value="P:cell morphogenesis involved in neuron differentiation"/>
    <property type="evidence" value="ECO:0007669"/>
    <property type="project" value="UniProtKB-ARBA"/>
</dbReference>
<feature type="domain" description="EGF-like" evidence="13">
    <location>
        <begin position="1292"/>
        <end position="1328"/>
    </location>
</feature>
<feature type="disulfide bond" evidence="8">
    <location>
        <begin position="972"/>
        <end position="981"/>
    </location>
</feature>
<feature type="domain" description="EGF-like" evidence="13">
    <location>
        <begin position="1368"/>
        <end position="1403"/>
    </location>
</feature>
<dbReference type="FunFam" id="2.10.25.10:FF:000294">
    <property type="entry name" value="Delta-like protein"/>
    <property type="match status" value="1"/>
</dbReference>
<dbReference type="GO" id="GO:0043005">
    <property type="term" value="C:neuron projection"/>
    <property type="evidence" value="ECO:0007669"/>
    <property type="project" value="UniProtKB-ARBA"/>
</dbReference>
<feature type="disulfide bond" evidence="8">
    <location>
        <begin position="1490"/>
        <end position="1500"/>
    </location>
</feature>
<feature type="disulfide bond" evidence="8">
    <location>
        <begin position="329"/>
        <end position="338"/>
    </location>
</feature>
<dbReference type="PROSITE" id="PS00022">
    <property type="entry name" value="EGF_1"/>
    <property type="match status" value="59"/>
</dbReference>
<feature type="domain" description="EGF-like" evidence="13">
    <location>
        <begin position="255"/>
        <end position="295"/>
    </location>
</feature>
<proteinExistence type="predicted"/>
<dbReference type="EMBL" id="CAJNOT010000060">
    <property type="protein sequence ID" value="CAF0810736.1"/>
    <property type="molecule type" value="Genomic_DNA"/>
</dbReference>
<feature type="chain" id="PRO_5032590180" description="Delta-like protein" evidence="12">
    <location>
        <begin position="26"/>
        <end position="4256"/>
    </location>
</feature>
<feature type="disulfide bond" evidence="8">
    <location>
        <begin position="2522"/>
        <end position="2531"/>
    </location>
</feature>
<feature type="domain" description="EGF-like" evidence="13">
    <location>
        <begin position="1523"/>
        <end position="1559"/>
    </location>
</feature>
<evidence type="ECO:0000256" key="4">
    <source>
        <dbReference type="ARBA" id="ARBA00022737"/>
    </source>
</evidence>
<dbReference type="Pfam" id="PF00008">
    <property type="entry name" value="EGF"/>
    <property type="match status" value="28"/>
</dbReference>
<evidence type="ECO:0000256" key="11">
    <source>
        <dbReference type="SAM" id="Phobius"/>
    </source>
</evidence>
<evidence type="ECO:0000313" key="16">
    <source>
        <dbReference type="Proteomes" id="UP000663864"/>
    </source>
</evidence>
<keyword evidence="5" id="KW-0106">Calcium</keyword>
<dbReference type="Pfam" id="PF07645">
    <property type="entry name" value="EGF_CA"/>
    <property type="match status" value="2"/>
</dbReference>
<feature type="disulfide bond" evidence="8">
    <location>
        <begin position="2561"/>
        <end position="2570"/>
    </location>
</feature>
<evidence type="ECO:0000256" key="12">
    <source>
        <dbReference type="SAM" id="SignalP"/>
    </source>
</evidence>
<dbReference type="SMART" id="SM00051">
    <property type="entry name" value="DSL"/>
    <property type="match status" value="1"/>
</dbReference>
<dbReference type="SUPFAM" id="SSF56436">
    <property type="entry name" value="C-type lectin-like"/>
    <property type="match status" value="1"/>
</dbReference>
<feature type="disulfide bond" evidence="8">
    <location>
        <begin position="266"/>
        <end position="283"/>
    </location>
</feature>
<evidence type="ECO:0000256" key="8">
    <source>
        <dbReference type="PROSITE-ProRule" id="PRU00076"/>
    </source>
</evidence>
<keyword evidence="6 8" id="KW-1015">Disulfide bond</keyword>
<feature type="disulfide bond" evidence="8">
    <location>
        <begin position="1895"/>
        <end position="1904"/>
    </location>
</feature>
<feature type="disulfide bond" evidence="8">
    <location>
        <begin position="285"/>
        <end position="294"/>
    </location>
</feature>
<evidence type="ECO:0000256" key="10">
    <source>
        <dbReference type="RuleBase" id="RU280815"/>
    </source>
</evidence>
<dbReference type="GO" id="GO:0007154">
    <property type="term" value="P:cell communication"/>
    <property type="evidence" value="ECO:0007669"/>
    <property type="project" value="InterPro"/>
</dbReference>
<feature type="disulfide bond" evidence="8">
    <location>
        <begin position="2249"/>
        <end position="2258"/>
    </location>
</feature>
<dbReference type="FunFam" id="2.10.25.10:FF:000066">
    <property type="entry name" value="FAT atypical cadherin 4"/>
    <property type="match status" value="2"/>
</dbReference>
<feature type="domain" description="EGF-like" evidence="13">
    <location>
        <begin position="1486"/>
        <end position="1521"/>
    </location>
</feature>
<feature type="disulfide bond" evidence="8">
    <location>
        <begin position="1356"/>
        <end position="1365"/>
    </location>
</feature>
<feature type="disulfide bond" evidence="8">
    <location>
        <begin position="2133"/>
        <end position="2142"/>
    </location>
</feature>
<feature type="domain" description="EGF-like" evidence="13">
    <location>
        <begin position="1330"/>
        <end position="1366"/>
    </location>
</feature>
<feature type="disulfide bond" evidence="8">
    <location>
        <begin position="1051"/>
        <end position="1060"/>
    </location>
</feature>
<feature type="disulfide bond" evidence="8">
    <location>
        <begin position="1933"/>
        <end position="1942"/>
    </location>
</feature>
<dbReference type="FunFam" id="2.10.25.10:FF:000472">
    <property type="entry name" value="Uncharacterized protein, isoform A"/>
    <property type="match status" value="9"/>
</dbReference>
<evidence type="ECO:0000256" key="3">
    <source>
        <dbReference type="ARBA" id="ARBA00022729"/>
    </source>
</evidence>
<dbReference type="FunFam" id="2.10.25.10:FF:000321">
    <property type="entry name" value="Protein delta homolog 1"/>
    <property type="match status" value="1"/>
</dbReference>
<feature type="disulfide bond" evidence="8">
    <location>
        <begin position="1627"/>
        <end position="1636"/>
    </location>
</feature>
<feature type="domain" description="EGF-like" evidence="13">
    <location>
        <begin position="1677"/>
        <end position="1713"/>
    </location>
</feature>
<feature type="disulfide bond" evidence="8">
    <location>
        <begin position="2327"/>
        <end position="2336"/>
    </location>
</feature>
<feature type="disulfide bond" evidence="8">
    <location>
        <begin position="1242"/>
        <end position="1251"/>
    </location>
</feature>
<feature type="disulfide bond" evidence="8">
    <location>
        <begin position="1589"/>
        <end position="1598"/>
    </location>
</feature>
<feature type="disulfide bond" evidence="8">
    <location>
        <begin position="616"/>
        <end position="625"/>
    </location>
</feature>
<dbReference type="InterPro" id="IPR001881">
    <property type="entry name" value="EGF-like_Ca-bd_dom"/>
</dbReference>
<evidence type="ECO:0000256" key="2">
    <source>
        <dbReference type="ARBA" id="ARBA00022536"/>
    </source>
</evidence>
<feature type="domain" description="EGF-like" evidence="13">
    <location>
        <begin position="2061"/>
        <end position="2102"/>
    </location>
</feature>
<dbReference type="FunFam" id="2.10.25.10:FF:000279">
    <property type="entry name" value="Neurogenic locus notch 1"/>
    <property type="match status" value="1"/>
</dbReference>
<dbReference type="GO" id="GO:0009887">
    <property type="term" value="P:animal organ morphogenesis"/>
    <property type="evidence" value="ECO:0007669"/>
    <property type="project" value="UniProtKB-ARBA"/>
</dbReference>
<feature type="domain" description="EGF-like" evidence="13">
    <location>
        <begin position="944"/>
        <end position="982"/>
    </location>
</feature>
<feature type="disulfide bond" evidence="8">
    <location>
        <begin position="2288"/>
        <end position="2297"/>
    </location>
</feature>
<feature type="disulfide bond" evidence="8">
    <location>
        <begin position="2599"/>
        <end position="2608"/>
    </location>
</feature>
<feature type="domain" description="EGF-like" evidence="13">
    <location>
        <begin position="2380"/>
        <end position="2417"/>
    </location>
</feature>
<feature type="domain" description="EGF-like" evidence="13">
    <location>
        <begin position="2727"/>
        <end position="2764"/>
    </location>
</feature>
<feature type="disulfide bond" evidence="8">
    <location>
        <begin position="890"/>
        <end position="899"/>
    </location>
</feature>
<feature type="domain" description="EGF-like" evidence="13">
    <location>
        <begin position="1639"/>
        <end position="1675"/>
    </location>
</feature>
<feature type="disulfide bond" evidence="8">
    <location>
        <begin position="2407"/>
        <end position="2416"/>
    </location>
</feature>
<dbReference type="PROSITE" id="PS00010">
    <property type="entry name" value="ASX_HYDROXYL"/>
    <property type="match status" value="15"/>
</dbReference>
<feature type="disulfide bond" evidence="8">
    <location>
        <begin position="2368"/>
        <end position="2377"/>
    </location>
</feature>
<dbReference type="GO" id="GO:0048646">
    <property type="term" value="P:anatomical structure formation involved in morphogenesis"/>
    <property type="evidence" value="ECO:0007669"/>
    <property type="project" value="UniProtKB-ARBA"/>
</dbReference>
<dbReference type="GO" id="GO:0016020">
    <property type="term" value="C:membrane"/>
    <property type="evidence" value="ECO:0007669"/>
    <property type="project" value="UniProtKB-SubCell"/>
</dbReference>
<evidence type="ECO:0000313" key="15">
    <source>
        <dbReference type="EMBL" id="CAF0810736.1"/>
    </source>
</evidence>
<feature type="disulfide bond" evidence="8">
    <location>
        <begin position="1511"/>
        <end position="1520"/>
    </location>
</feature>
<feature type="disulfide bond" evidence="8">
    <location>
        <begin position="2149"/>
        <end position="2159"/>
    </location>
</feature>
<accession>A0A813TGT0</accession>
<feature type="domain" description="EGF-like" evidence="13">
    <location>
        <begin position="864"/>
        <end position="900"/>
    </location>
</feature>
<feature type="domain" description="EGF-like" evidence="13">
    <location>
        <begin position="1177"/>
        <end position="1213"/>
    </location>
</feature>
<evidence type="ECO:0000259" key="14">
    <source>
        <dbReference type="PROSITE" id="PS51051"/>
    </source>
</evidence>
<feature type="domain" description="EGF-like" evidence="13">
    <location>
        <begin position="1215"/>
        <end position="1252"/>
    </location>
</feature>
<feature type="disulfide bond" evidence="9">
    <location>
        <begin position="204"/>
        <end position="213"/>
    </location>
</feature>
<feature type="disulfide bond" evidence="8">
    <location>
        <begin position="948"/>
        <end position="958"/>
    </location>
</feature>
<feature type="domain" description="EGF-like" evidence="13">
    <location>
        <begin position="1907"/>
        <end position="1943"/>
    </location>
</feature>
<evidence type="ECO:0000256" key="9">
    <source>
        <dbReference type="PROSITE-ProRule" id="PRU00377"/>
    </source>
</evidence>
<feature type="disulfide bond" evidence="8">
    <location>
        <begin position="1165"/>
        <end position="1174"/>
    </location>
</feature>
<dbReference type="FunFam" id="2.10.25.10:FF:000172">
    <property type="entry name" value="FAT atypical cadherin 3"/>
    <property type="match status" value="1"/>
</dbReference>
<feature type="domain" description="EGF-like" evidence="13">
    <location>
        <begin position="296"/>
        <end position="339"/>
    </location>
</feature>
<dbReference type="InterPro" id="IPR049883">
    <property type="entry name" value="NOTCH1_EGF-like"/>
</dbReference>
<evidence type="ECO:0000256" key="1">
    <source>
        <dbReference type="ARBA" id="ARBA00022473"/>
    </source>
</evidence>
<feature type="disulfide bond" evidence="8">
    <location>
        <begin position="2638"/>
        <end position="2647"/>
    </location>
</feature>
<comment type="caution">
    <text evidence="8">Lacks conserved residue(s) required for the propagation of feature annotation.</text>
</comment>
<evidence type="ECO:0000256" key="7">
    <source>
        <dbReference type="ARBA" id="ARBA00023180"/>
    </source>
</evidence>
<feature type="disulfide bond" evidence="8">
    <location>
        <begin position="2171"/>
        <end position="2180"/>
    </location>
</feature>
<dbReference type="SUPFAM" id="SSF57196">
    <property type="entry name" value="EGF/Laminin"/>
    <property type="match status" value="41"/>
</dbReference>
<feature type="domain" description="EGF-like" evidence="13">
    <location>
        <begin position="1754"/>
        <end position="1791"/>
    </location>
</feature>
<feature type="domain" description="EGF-like" evidence="13">
    <location>
        <begin position="748"/>
        <end position="784"/>
    </location>
</feature>
<feature type="disulfide bond" evidence="8">
    <location>
        <begin position="2230"/>
        <end position="2247"/>
    </location>
</feature>
<keyword evidence="10 11" id="KW-0812">Transmembrane</keyword>
<feature type="domain" description="EGF-like" evidence="13">
    <location>
        <begin position="825"/>
        <end position="862"/>
    </location>
</feature>
<feature type="disulfide bond" evidence="8">
    <location>
        <begin position="1781"/>
        <end position="1790"/>
    </location>
</feature>
<feature type="domain" description="EGF-like" evidence="13">
    <location>
        <begin position="673"/>
        <end position="708"/>
    </location>
</feature>
<feature type="transmembrane region" description="Helical" evidence="11">
    <location>
        <begin position="4114"/>
        <end position="4141"/>
    </location>
</feature>
<feature type="disulfide bond" evidence="8">
    <location>
        <begin position="1127"/>
        <end position="1136"/>
    </location>
</feature>
<feature type="domain" description="EGF-like" evidence="13">
    <location>
        <begin position="1405"/>
        <end position="1441"/>
    </location>
</feature>
<feature type="domain" description="EGF-like" evidence="13">
    <location>
        <begin position="984"/>
        <end position="1020"/>
    </location>
</feature>
<feature type="domain" description="EGF-like" evidence="13">
    <location>
        <begin position="1945"/>
        <end position="1983"/>
    </location>
</feature>
<dbReference type="Gene3D" id="2.10.25.10">
    <property type="entry name" value="Laminin"/>
    <property type="match status" value="57"/>
</dbReference>
<feature type="disulfide bond" evidence="8">
    <location>
        <begin position="535"/>
        <end position="544"/>
    </location>
</feature>
<keyword evidence="2 8" id="KW-0245">EGF-like domain</keyword>
<feature type="disulfide bond" evidence="8">
    <location>
        <begin position="2209"/>
        <end position="2218"/>
    </location>
</feature>
<feature type="disulfide bond" evidence="8">
    <location>
        <begin position="1549"/>
        <end position="1558"/>
    </location>
</feature>
<dbReference type="FunFam" id="2.10.25.10:FF:000122">
    <property type="entry name" value="Protein crumbs homolog 2"/>
    <property type="match status" value="3"/>
</dbReference>
<feature type="domain" description="EGF-like" evidence="13">
    <location>
        <begin position="1985"/>
        <end position="2021"/>
    </location>
</feature>
<feature type="disulfide bond" evidence="8">
    <location>
        <begin position="1954"/>
        <end position="1971"/>
    </location>
</feature>
<feature type="domain" description="EGF-like" evidence="13">
    <location>
        <begin position="2494"/>
        <end position="2532"/>
    </location>
</feature>
<feature type="domain" description="EGF-like" evidence="13">
    <location>
        <begin position="2261"/>
        <end position="2298"/>
    </location>
</feature>
<feature type="disulfide bond" evidence="8">
    <location>
        <begin position="1973"/>
        <end position="1982"/>
    </location>
</feature>
<dbReference type="PROSITE" id="PS01187">
    <property type="entry name" value="EGF_CA"/>
    <property type="match status" value="5"/>
</dbReference>
<feature type="disulfide bond" evidence="8">
    <location>
        <begin position="813"/>
        <end position="822"/>
    </location>
</feature>
<feature type="disulfide bond" evidence="8">
    <location>
        <begin position="1431"/>
        <end position="1440"/>
    </location>
</feature>
<feature type="disulfide bond" evidence="8">
    <location>
        <begin position="1372"/>
        <end position="1382"/>
    </location>
</feature>
<feature type="domain" description="EGF-like" evidence="13">
    <location>
        <begin position="2341"/>
        <end position="2378"/>
    </location>
</feature>
<feature type="signal peptide" evidence="12">
    <location>
        <begin position="1"/>
        <end position="25"/>
    </location>
</feature>
<feature type="domain" description="EGF-like" evidence="13">
    <location>
        <begin position="1101"/>
        <end position="1137"/>
    </location>
</feature>
<feature type="disulfide bond" evidence="8">
    <location>
        <begin position="932"/>
        <end position="941"/>
    </location>
</feature>
<feature type="disulfide bond" evidence="8">
    <location>
        <begin position="1318"/>
        <end position="1327"/>
    </location>
</feature>
<dbReference type="InterPro" id="IPR009030">
    <property type="entry name" value="Growth_fac_rcpt_cys_sf"/>
</dbReference>
<dbReference type="SMART" id="SM00181">
    <property type="entry name" value="EGF"/>
    <property type="match status" value="65"/>
</dbReference>
<feature type="disulfide bond" evidence="8">
    <location>
        <begin position="576"/>
        <end position="585"/>
    </location>
</feature>
<feature type="domain" description="EGF-like" evidence="13">
    <location>
        <begin position="2533"/>
        <end position="2571"/>
    </location>
</feature>
<organism evidence="15 16">
    <name type="scientific">Rotaria sordida</name>
    <dbReference type="NCBI Taxonomy" id="392033"/>
    <lineage>
        <taxon>Eukaryota</taxon>
        <taxon>Metazoa</taxon>
        <taxon>Spiralia</taxon>
        <taxon>Gnathifera</taxon>
        <taxon>Rotifera</taxon>
        <taxon>Eurotatoria</taxon>
        <taxon>Bdelloidea</taxon>
        <taxon>Philodinida</taxon>
        <taxon>Philodinidae</taxon>
        <taxon>Rotaria</taxon>
    </lineage>
</organism>
<feature type="disulfide bond" evidence="8">
    <location>
        <begin position="2754"/>
        <end position="2763"/>
    </location>
</feature>
<evidence type="ECO:0000259" key="13">
    <source>
        <dbReference type="PROSITE" id="PS50026"/>
    </source>
</evidence>
<feature type="disulfide bond" evidence="8">
    <location>
        <begin position="698"/>
        <end position="707"/>
    </location>
</feature>
<feature type="disulfide bond" evidence="8">
    <location>
        <begin position="1280"/>
        <end position="1289"/>
    </location>
</feature>
<feature type="disulfide bond" evidence="8">
    <location>
        <begin position="1856"/>
        <end position="1865"/>
    </location>
</feature>
<dbReference type="FunFam" id="2.10.25.10:FF:000434">
    <property type="entry name" value="Predicted protein"/>
    <property type="match status" value="1"/>
</dbReference>
<feature type="disulfide bond" evidence="8">
    <location>
        <begin position="2790"/>
        <end position="2799"/>
    </location>
</feature>
<feature type="domain" description="EGF-like" evidence="13">
    <location>
        <begin position="710"/>
        <end position="746"/>
    </location>
</feature>
<feature type="domain" description="EGF-like" evidence="13">
    <location>
        <begin position="1022"/>
        <end position="1061"/>
    </location>
</feature>
<feature type="disulfide bond" evidence="9">
    <location>
        <begin position="217"/>
        <end position="229"/>
    </location>
</feature>
<evidence type="ECO:0000256" key="5">
    <source>
        <dbReference type="ARBA" id="ARBA00022837"/>
    </source>
</evidence>
<keyword evidence="7" id="KW-0325">Glycoprotein</keyword>
<feature type="disulfide bond" evidence="8">
    <location>
        <begin position="1010"/>
        <end position="1019"/>
    </location>
</feature>
<feature type="domain" description="DSL" evidence="14">
    <location>
        <begin position="202"/>
        <end position="247"/>
    </location>
</feature>
<feature type="domain" description="EGF-like" evidence="13">
    <location>
        <begin position="1601"/>
        <end position="1637"/>
    </location>
</feature>
<feature type="disulfide bond" evidence="8">
    <location>
        <begin position="2693"/>
        <end position="2703"/>
    </location>
</feature>
<feature type="domain" description="EGF-like" evidence="13">
    <location>
        <begin position="1868"/>
        <end position="1905"/>
    </location>
</feature>
<feature type="disulfide bond" evidence="8">
    <location>
        <begin position="2678"/>
        <end position="2687"/>
    </location>
</feature>
<dbReference type="CDD" id="cd00054">
    <property type="entry name" value="EGF_CA"/>
    <property type="match status" value="29"/>
</dbReference>
<feature type="disulfide bond" evidence="8">
    <location>
        <begin position="2011"/>
        <end position="2020"/>
    </location>
</feature>
<feature type="disulfide bond" evidence="8">
    <location>
        <begin position="2092"/>
        <end position="2101"/>
    </location>
</feature>
<feature type="disulfide bond" evidence="8">
    <location>
        <begin position="2110"/>
        <end position="2120"/>
    </location>
</feature>
<feature type="domain" description="EGF-like" evidence="13">
    <location>
        <begin position="432"/>
        <end position="468"/>
    </location>
</feature>
<dbReference type="SMART" id="SM00179">
    <property type="entry name" value="EGF_CA"/>
    <property type="match status" value="51"/>
</dbReference>
<feature type="disulfide bond" evidence="8">
    <location>
        <begin position="1089"/>
        <end position="1098"/>
    </location>
</feature>
<dbReference type="PRINTS" id="PR01983">
    <property type="entry name" value="NOTCH"/>
</dbReference>
<feature type="domain" description="EGF-like" evidence="13">
    <location>
        <begin position="2611"/>
        <end position="2648"/>
    </location>
</feature>
<feature type="domain" description="EGF-like" evidence="13">
    <location>
        <begin position="1830"/>
        <end position="1866"/>
    </location>
</feature>
<feature type="disulfide bond" evidence="8">
    <location>
        <begin position="852"/>
        <end position="861"/>
    </location>
</feature>
<feature type="domain" description="EGF-like" evidence="13">
    <location>
        <begin position="2765"/>
        <end position="2800"/>
    </location>
</feature>
<feature type="disulfide bond" evidence="8">
    <location>
        <begin position="497"/>
        <end position="506"/>
    </location>
</feature>
<dbReference type="GO" id="GO:0016358">
    <property type="term" value="P:dendrite development"/>
    <property type="evidence" value="ECO:0007669"/>
    <property type="project" value="UniProtKB-ARBA"/>
</dbReference>
<feature type="domain" description="EGF-like" evidence="13">
    <location>
        <begin position="2455"/>
        <end position="2493"/>
    </location>
</feature>
<feature type="disulfide bond" evidence="8">
    <location>
        <begin position="1393"/>
        <end position="1402"/>
    </location>
</feature>
<evidence type="ECO:0000256" key="6">
    <source>
        <dbReference type="ARBA" id="ARBA00023157"/>
    </source>
</evidence>
<keyword evidence="3 10" id="KW-0732">Signal</keyword>
<feature type="disulfide bond" evidence="8">
    <location>
        <begin position="2577"/>
        <end position="2587"/>
    </location>
</feature>
<feature type="disulfide bond" evidence="8">
    <location>
        <begin position="774"/>
        <end position="783"/>
    </location>
</feature>
<feature type="domain" description="EGF-like" evidence="13">
    <location>
        <begin position="2650"/>
        <end position="2688"/>
    </location>
</feature>
<dbReference type="PROSITE" id="PS50026">
    <property type="entry name" value="EGF_3"/>
    <property type="match status" value="61"/>
</dbReference>
<dbReference type="Gene3D" id="2.10.25.140">
    <property type="match status" value="2"/>
</dbReference>
<dbReference type="InterPro" id="IPR016187">
    <property type="entry name" value="CTDL_fold"/>
</dbReference>
<feature type="disulfide bond" evidence="8">
    <location>
        <begin position="1742"/>
        <end position="1751"/>
    </location>
</feature>
<dbReference type="Pfam" id="PF12661">
    <property type="entry name" value="hEGF"/>
    <property type="match status" value="4"/>
</dbReference>
<dbReference type="InterPro" id="IPR000152">
    <property type="entry name" value="EGF-type_Asp/Asn_hydroxyl_site"/>
</dbReference>
<feature type="disulfide bond" evidence="8">
    <location>
        <begin position="1474"/>
        <end position="1483"/>
    </location>
</feature>
<feature type="disulfide bond" evidence="8">
    <location>
        <begin position="1605"/>
        <end position="1615"/>
    </location>
</feature>
<feature type="domain" description="EGF-like" evidence="13">
    <location>
        <begin position="2300"/>
        <end position="2337"/>
    </location>
</feature>
<feature type="disulfide bond" evidence="8">
    <location>
        <begin position="1665"/>
        <end position="1674"/>
    </location>
</feature>
<feature type="domain" description="EGF-like" evidence="13">
    <location>
        <begin position="470"/>
        <end position="507"/>
    </location>
</feature>
<feature type="domain" description="EGF-like" evidence="13">
    <location>
        <begin position="2106"/>
        <end position="2143"/>
    </location>
</feature>
<protein>
    <recommendedName>
        <fullName evidence="10">Delta-like protein</fullName>
    </recommendedName>
</protein>
<feature type="domain" description="EGF-like" evidence="13">
    <location>
        <begin position="588"/>
        <end position="626"/>
    </location>
</feature>
<comment type="subcellular location">
    <subcellularLocation>
        <location evidence="10">Membrane</location>
        <topology evidence="10">Single-pass type I membrane protein</topology>
    </subcellularLocation>
</comment>
<dbReference type="InterPro" id="IPR000742">
    <property type="entry name" value="EGF"/>
</dbReference>
<feature type="disulfide bond" evidence="8">
    <location>
        <begin position="2715"/>
        <end position="2724"/>
    </location>
</feature>
<feature type="domain" description="EGF-like" evidence="13">
    <location>
        <begin position="509"/>
        <end position="545"/>
    </location>
</feature>
<feature type="domain" description="EGF-like" evidence="13">
    <location>
        <begin position="2183"/>
        <end position="2219"/>
    </location>
</feature>
<feature type="disulfide bond" evidence="8">
    <location>
        <begin position="736"/>
        <end position="745"/>
    </location>
</feature>
<feature type="domain" description="EGF-like" evidence="13">
    <location>
        <begin position="902"/>
        <end position="942"/>
    </location>
</feature>
<feature type="domain" description="EGF-like" evidence="13">
    <location>
        <begin position="2145"/>
        <end position="2181"/>
    </location>
</feature>
<feature type="domain" description="EGF-like" evidence="13">
    <location>
        <begin position="1793"/>
        <end position="1828"/>
    </location>
</feature>
<feature type="domain" description="EGF-like" evidence="13">
    <location>
        <begin position="1443"/>
        <end position="1484"/>
    </location>
</feature>
<dbReference type="GO" id="GO:0001764">
    <property type="term" value="P:neuron migration"/>
    <property type="evidence" value="ECO:0007669"/>
    <property type="project" value="UniProtKB-ARBA"/>
</dbReference>
<feature type="disulfide bond" evidence="8">
    <location>
        <begin position="2459"/>
        <end position="2469"/>
    </location>
</feature>
<keyword evidence="10 11" id="KW-0472">Membrane</keyword>
<feature type="domain" description="EGF-like" evidence="13">
    <location>
        <begin position="1254"/>
        <end position="1290"/>
    </location>
</feature>
<feature type="disulfide bond" evidence="8">
    <location>
        <begin position="677"/>
        <end position="687"/>
    </location>
</feature>
<feature type="domain" description="EGF-like" evidence="13">
    <location>
        <begin position="1715"/>
        <end position="1752"/>
    </location>
</feature>
<feature type="domain" description="EGF-like" evidence="13">
    <location>
        <begin position="786"/>
        <end position="823"/>
    </location>
</feature>
<feature type="disulfide bond" evidence="8">
    <location>
        <begin position="2659"/>
        <end position="2676"/>
    </location>
</feature>
<feature type="disulfide bond" evidence="8">
    <location>
        <begin position="1797"/>
        <end position="1807"/>
    </location>
</feature>
<gene>
    <name evidence="15" type="ORF">ZHD862_LOCUS2895</name>
</gene>
<feature type="domain" description="EGF-like" evidence="13">
    <location>
        <begin position="1139"/>
        <end position="1175"/>
    </location>
</feature>
<feature type="disulfide bond" evidence="8">
    <location>
        <begin position="661"/>
        <end position="670"/>
    </location>
</feature>
<comment type="function">
    <text evidence="10">Putative Notch ligand involved in the mediation of Notch signaling.</text>
</comment>
<dbReference type="InterPro" id="IPR013032">
    <property type="entry name" value="EGF-like_CS"/>
</dbReference>
<keyword evidence="4 10" id="KW-0677">Repeat</keyword>
<dbReference type="FunFam" id="2.10.25.10:FF:000173">
    <property type="entry name" value="Neurogenic locus notch protein 2"/>
    <property type="match status" value="1"/>
</dbReference>
<feature type="domain" description="EGF-like" evidence="13">
    <location>
        <begin position="2221"/>
        <end position="2259"/>
    </location>
</feature>
<dbReference type="Pfam" id="PF01414">
    <property type="entry name" value="DSL"/>
    <property type="match status" value="2"/>
</dbReference>
<dbReference type="GO" id="GO:0005509">
    <property type="term" value="F:calcium ion binding"/>
    <property type="evidence" value="ECO:0007669"/>
    <property type="project" value="InterPro"/>
</dbReference>